<dbReference type="Pfam" id="PF13361">
    <property type="entry name" value="UvrD_C"/>
    <property type="match status" value="1"/>
</dbReference>
<dbReference type="InterPro" id="IPR014017">
    <property type="entry name" value="DNA_helicase_UvrD-like_C"/>
</dbReference>
<dbReference type="Pfam" id="PF00580">
    <property type="entry name" value="UvrD-helicase"/>
    <property type="match status" value="2"/>
</dbReference>
<dbReference type="GO" id="GO:0003677">
    <property type="term" value="F:DNA binding"/>
    <property type="evidence" value="ECO:0007669"/>
    <property type="project" value="InterPro"/>
</dbReference>
<keyword evidence="2 9" id="KW-0378">Hydrolase</keyword>
<comment type="caution">
    <text evidence="11">The sequence shown here is derived from an EMBL/GenBank/DDBJ whole genome shotgun (WGS) entry which is preliminary data.</text>
</comment>
<dbReference type="PANTHER" id="PTHR11070">
    <property type="entry name" value="UVRD / RECB / PCRA DNA HELICASE FAMILY MEMBER"/>
    <property type="match status" value="1"/>
</dbReference>
<evidence type="ECO:0000256" key="6">
    <source>
        <dbReference type="ARBA" id="ARBA00034617"/>
    </source>
</evidence>
<feature type="domain" description="UvrD-like helicase ATP-binding" evidence="10">
    <location>
        <begin position="81"/>
        <end position="561"/>
    </location>
</feature>
<evidence type="ECO:0000313" key="11">
    <source>
        <dbReference type="EMBL" id="TSE03684.1"/>
    </source>
</evidence>
<dbReference type="GO" id="GO:0043138">
    <property type="term" value="F:3'-5' DNA helicase activity"/>
    <property type="evidence" value="ECO:0007669"/>
    <property type="project" value="TreeGrafter"/>
</dbReference>
<dbReference type="InterPro" id="IPR027417">
    <property type="entry name" value="P-loop_NTPase"/>
</dbReference>
<keyword evidence="1 9" id="KW-0547">Nucleotide-binding</keyword>
<evidence type="ECO:0000256" key="8">
    <source>
        <dbReference type="ARBA" id="ARBA00048988"/>
    </source>
</evidence>
<evidence type="ECO:0000256" key="3">
    <source>
        <dbReference type="ARBA" id="ARBA00022806"/>
    </source>
</evidence>
<dbReference type="Proteomes" id="UP000318833">
    <property type="component" value="Unassembled WGS sequence"/>
</dbReference>
<dbReference type="GO" id="GO:0000725">
    <property type="term" value="P:recombinational repair"/>
    <property type="evidence" value="ECO:0007669"/>
    <property type="project" value="TreeGrafter"/>
</dbReference>
<dbReference type="PROSITE" id="PS51198">
    <property type="entry name" value="UVRD_HELICASE_ATP_BIND"/>
    <property type="match status" value="1"/>
</dbReference>
<dbReference type="EC" id="5.6.2.4" evidence="7"/>
<dbReference type="GO" id="GO:0005524">
    <property type="term" value="F:ATP binding"/>
    <property type="evidence" value="ECO:0007669"/>
    <property type="project" value="UniProtKB-UniRule"/>
</dbReference>
<comment type="catalytic activity">
    <reaction evidence="8">
        <text>ATP + H2O = ADP + phosphate + H(+)</text>
        <dbReference type="Rhea" id="RHEA:13065"/>
        <dbReference type="ChEBI" id="CHEBI:15377"/>
        <dbReference type="ChEBI" id="CHEBI:15378"/>
        <dbReference type="ChEBI" id="CHEBI:30616"/>
        <dbReference type="ChEBI" id="CHEBI:43474"/>
        <dbReference type="ChEBI" id="CHEBI:456216"/>
        <dbReference type="EC" id="5.6.2.4"/>
    </reaction>
</comment>
<protein>
    <recommendedName>
        <fullName evidence="7">DNA 3'-5' helicase</fullName>
        <ecNumber evidence="7">5.6.2.4</ecNumber>
    </recommendedName>
</protein>
<sequence length="828" mass="97381">MRTRCSLPNGYQWQQRYVVLYSELFRLEIDRIGLSKEELTITNAFLNFHANGNEIRKRFNTQFIAKEKTEYQDFFNDIEGNSLDNQQRECIITDEDNNLVIAGAGSGKTTTIVGKVKYLINRYKTKPENILLISFTKASAKDLTERVNFRGIEVRTFHSLGNDIIRSVEKGKPSIYDSNQFRRHINGIFKKLQGQEEYLNDITNYFISYMKLDKSSFEFDSQEDYIEYMKDQDFKTYKQKVATYGDKETVNREIVKSMEECKIANFLFFNRVRYEYEYPYEHNTRDLDYRQYKPDFTLFNNEEKIYLEHFGIDREGNVPPFFADEGQSHEDARLHYNQGIEWKRKTHQAHNTSCIETYSYENSEGVLLDNLAKKLTEAGITVNPMTQQEKWKVINEVAIDEVRAMVDLFIQFLSLFKSNNYSLDDLIKKLNSKSGFEKVRNTLFLKLFIPIYKEYQIILNEKAEIDFSDMINRATDYILTGKYTTTYDYIIVDEFQDISQGRYQLLNALKNSNPACRLFCVGDDWQSIYRFTGSDSSLFNQFERYFGVTEISKIETTYRFKNPMIDISGNFITQNPSQIKKQLRSFTNDASTSLKVEYSKTDTSDDTEALKQAFLKYVIKTLLKLTKNQYSVEELAEKIKAFELDKEMQELQQKKFLILGRNNRDFNRLNFENHPAWKKVSENQIQLTFAKKYIFDFQFLTVHRSKGLQANVVFIVNCNSGRYGFPNEISDDPVMDLLLSHAEPYPNAEERRLFYVALTRAKERTVCIANVNHISKFINQLDKKPPEEIKRCPRCKKGNLKLRTGPYGNFYGCSNFSYGCRYIKKKKK</sequence>
<evidence type="ECO:0000256" key="7">
    <source>
        <dbReference type="ARBA" id="ARBA00034808"/>
    </source>
</evidence>
<evidence type="ECO:0000256" key="9">
    <source>
        <dbReference type="PROSITE-ProRule" id="PRU00560"/>
    </source>
</evidence>
<dbReference type="InterPro" id="IPR000212">
    <property type="entry name" value="DNA_helicase_UvrD/REP"/>
</dbReference>
<evidence type="ECO:0000313" key="12">
    <source>
        <dbReference type="Proteomes" id="UP000318833"/>
    </source>
</evidence>
<comment type="catalytic activity">
    <reaction evidence="6">
        <text>Couples ATP hydrolysis with the unwinding of duplex DNA by translocating in the 3'-5' direction.</text>
        <dbReference type="EC" id="5.6.2.4"/>
    </reaction>
</comment>
<dbReference type="SUPFAM" id="SSF52540">
    <property type="entry name" value="P-loop containing nucleoside triphosphate hydrolases"/>
    <property type="match status" value="1"/>
</dbReference>
<dbReference type="Gene3D" id="3.40.50.300">
    <property type="entry name" value="P-loop containing nucleotide triphosphate hydrolases"/>
    <property type="match status" value="3"/>
</dbReference>
<organism evidence="11 12">
    <name type="scientific">Aquimarina algiphila</name>
    <dbReference type="NCBI Taxonomy" id="2047982"/>
    <lineage>
        <taxon>Bacteria</taxon>
        <taxon>Pseudomonadati</taxon>
        <taxon>Bacteroidota</taxon>
        <taxon>Flavobacteriia</taxon>
        <taxon>Flavobacteriales</taxon>
        <taxon>Flavobacteriaceae</taxon>
        <taxon>Aquimarina</taxon>
    </lineage>
</organism>
<keyword evidence="12" id="KW-1185">Reference proteome</keyword>
<proteinExistence type="predicted"/>
<dbReference type="PANTHER" id="PTHR11070:SF63">
    <property type="entry name" value="DNA HELICASE IV"/>
    <property type="match status" value="1"/>
</dbReference>
<dbReference type="AlphaFoldDB" id="A0A554VB59"/>
<evidence type="ECO:0000256" key="5">
    <source>
        <dbReference type="ARBA" id="ARBA00023235"/>
    </source>
</evidence>
<keyword evidence="4 9" id="KW-0067">ATP-binding</keyword>
<reference evidence="11 12" key="1">
    <citation type="submission" date="2019-07" db="EMBL/GenBank/DDBJ databases">
        <title>The draft genome sequence of Aquimarina algiphila M91.</title>
        <authorList>
            <person name="Meng X."/>
        </authorList>
    </citation>
    <scope>NUCLEOTIDE SEQUENCE [LARGE SCALE GENOMIC DNA]</scope>
    <source>
        <strain evidence="11 12">M91</strain>
    </source>
</reference>
<dbReference type="EMBL" id="VLNR01000101">
    <property type="protein sequence ID" value="TSE03684.1"/>
    <property type="molecule type" value="Genomic_DNA"/>
</dbReference>
<evidence type="ECO:0000259" key="10">
    <source>
        <dbReference type="PROSITE" id="PS51198"/>
    </source>
</evidence>
<feature type="binding site" evidence="9">
    <location>
        <begin position="102"/>
        <end position="109"/>
    </location>
    <ligand>
        <name>ATP</name>
        <dbReference type="ChEBI" id="CHEBI:30616"/>
    </ligand>
</feature>
<dbReference type="Gene3D" id="3.30.65.10">
    <property type="entry name" value="Bacterial Topoisomerase I, domain 1"/>
    <property type="match status" value="1"/>
</dbReference>
<dbReference type="InterPro" id="IPR014016">
    <property type="entry name" value="UvrD-like_ATP-bd"/>
</dbReference>
<dbReference type="GO" id="GO:0005829">
    <property type="term" value="C:cytosol"/>
    <property type="evidence" value="ECO:0007669"/>
    <property type="project" value="TreeGrafter"/>
</dbReference>
<name>A0A554VB59_9FLAO</name>
<evidence type="ECO:0000256" key="4">
    <source>
        <dbReference type="ARBA" id="ARBA00022840"/>
    </source>
</evidence>
<accession>A0A554VB59</accession>
<evidence type="ECO:0000256" key="2">
    <source>
        <dbReference type="ARBA" id="ARBA00022801"/>
    </source>
</evidence>
<keyword evidence="3 9" id="KW-0347">Helicase</keyword>
<dbReference type="OrthoDB" id="9809039at2"/>
<evidence type="ECO:0000256" key="1">
    <source>
        <dbReference type="ARBA" id="ARBA00022741"/>
    </source>
</evidence>
<keyword evidence="5" id="KW-0413">Isomerase</keyword>
<dbReference type="GO" id="GO:0016787">
    <property type="term" value="F:hydrolase activity"/>
    <property type="evidence" value="ECO:0007669"/>
    <property type="project" value="UniProtKB-UniRule"/>
</dbReference>
<gene>
    <name evidence="11" type="ORF">FOF46_28715</name>
</gene>